<protein>
    <submittedName>
        <fullName evidence="2">Uncharacterized protein</fullName>
    </submittedName>
</protein>
<reference evidence="2 3" key="1">
    <citation type="submission" date="2011-12" db="EMBL/GenBank/DDBJ databases">
        <title>Complete sequence of Mycobacterium rhodesiae NBB3.</title>
        <authorList>
            <consortium name="US DOE Joint Genome Institute"/>
            <person name="Lucas S."/>
            <person name="Han J."/>
            <person name="Lapidus A."/>
            <person name="Cheng J.-F."/>
            <person name="Goodwin L."/>
            <person name="Pitluck S."/>
            <person name="Peters L."/>
            <person name="Mikhailova N."/>
            <person name="Gu W."/>
            <person name="Detter J.C."/>
            <person name="Han C."/>
            <person name="Tapia R."/>
            <person name="Land M."/>
            <person name="Hauser L."/>
            <person name="Kyrpides N."/>
            <person name="Ivanova N."/>
            <person name="Pagani I."/>
            <person name="Mattes T."/>
            <person name="Holmes A."/>
            <person name="Rutledge P."/>
            <person name="Paulsen I."/>
            <person name="Coleman N."/>
            <person name="Woyke T."/>
        </authorList>
    </citation>
    <scope>NUCLEOTIDE SEQUENCE [LARGE SCALE GENOMIC DNA]</scope>
    <source>
        <strain evidence="2 3">NBB3</strain>
    </source>
</reference>
<gene>
    <name evidence="2" type="ordered locus">MycrhN_0957</name>
</gene>
<name>G8RSW3_MYCRN</name>
<dbReference type="AlphaFoldDB" id="G8RSW3"/>
<evidence type="ECO:0000256" key="1">
    <source>
        <dbReference type="SAM" id="Phobius"/>
    </source>
</evidence>
<dbReference type="EMBL" id="CP003169">
    <property type="protein sequence ID" value="AEV71585.1"/>
    <property type="molecule type" value="Genomic_DNA"/>
</dbReference>
<dbReference type="HOGENOM" id="CLU_3382802_0_0_11"/>
<keyword evidence="3" id="KW-1185">Reference proteome</keyword>
<keyword evidence="1" id="KW-0812">Transmembrane</keyword>
<dbReference type="Proteomes" id="UP000005442">
    <property type="component" value="Chromosome"/>
</dbReference>
<keyword evidence="1" id="KW-0472">Membrane</keyword>
<proteinExistence type="predicted"/>
<accession>G8RSW3</accession>
<sequence length="33" mass="3199">MIDRIRAIAVAATGALMLVSGLGLVAVGLSGMA</sequence>
<dbReference type="KEGG" id="mrh:MycrhN_0957"/>
<organism evidence="2 3">
    <name type="scientific">Mycolicibacterium rhodesiae (strain NBB3)</name>
    <name type="common">Mycobacterium rhodesiae</name>
    <dbReference type="NCBI Taxonomy" id="710685"/>
    <lineage>
        <taxon>Bacteria</taxon>
        <taxon>Bacillati</taxon>
        <taxon>Actinomycetota</taxon>
        <taxon>Actinomycetes</taxon>
        <taxon>Mycobacteriales</taxon>
        <taxon>Mycobacteriaceae</taxon>
        <taxon>Mycolicibacterium</taxon>
    </lineage>
</organism>
<evidence type="ECO:0000313" key="2">
    <source>
        <dbReference type="EMBL" id="AEV71585.1"/>
    </source>
</evidence>
<feature type="transmembrane region" description="Helical" evidence="1">
    <location>
        <begin position="7"/>
        <end position="29"/>
    </location>
</feature>
<evidence type="ECO:0000313" key="3">
    <source>
        <dbReference type="Proteomes" id="UP000005442"/>
    </source>
</evidence>
<keyword evidence="1" id="KW-1133">Transmembrane helix</keyword>